<dbReference type="RefSeq" id="WP_019402874.1">
    <property type="nucleotide sequence ID" value="NZ_JACIEN010000008.1"/>
</dbReference>
<evidence type="ECO:0000259" key="3">
    <source>
        <dbReference type="Pfam" id="PF25954"/>
    </source>
</evidence>
<dbReference type="PANTHER" id="PTHR30469">
    <property type="entry name" value="MULTIDRUG RESISTANCE PROTEIN MDTA"/>
    <property type="match status" value="1"/>
</dbReference>
<name>A0A840C825_9HYPH</name>
<keyword evidence="2" id="KW-0175">Coiled coil</keyword>
<accession>A0A840C825</accession>
<feature type="domain" description="CusB-like beta-barrel" evidence="3">
    <location>
        <begin position="207"/>
        <end position="275"/>
    </location>
</feature>
<dbReference type="Gene3D" id="2.40.50.100">
    <property type="match status" value="1"/>
</dbReference>
<evidence type="ECO:0000256" key="1">
    <source>
        <dbReference type="ARBA" id="ARBA00009477"/>
    </source>
</evidence>
<keyword evidence="6" id="KW-1185">Reference proteome</keyword>
<feature type="domain" description="CzcB-like barrel-sandwich hybrid" evidence="4">
    <location>
        <begin position="74"/>
        <end position="197"/>
    </location>
</feature>
<dbReference type="PANTHER" id="PTHR30469:SF29">
    <property type="entry name" value="BLR2860 PROTEIN"/>
    <property type="match status" value="1"/>
</dbReference>
<dbReference type="Gene3D" id="2.40.420.20">
    <property type="match status" value="1"/>
</dbReference>
<dbReference type="InterPro" id="IPR058647">
    <property type="entry name" value="BSH_CzcB-like"/>
</dbReference>
<sequence>MKASRVLAVVILIGAVAWIGSGVFGRDGEQTAALAPQAETQAQALFRVAVLPATVEDHARRVVLSGRTEADRRVNVSARADGTIEQLNVRRGARVKTGDVLAVISDEAREAQVAQAKAKLEQRRVELTARLTLIEQGNLAPLQKPQLEAELRAAEAALAQAETELSKNQVRAPIDGIVIEVPVEAGQPLQVGAKVAEIISLDPMLAVVEIAERQLGGITVGDTAKVKTVNGVEAAGRVRFISAAASQQTRTYRVDIELANADGQLPDGVTCEVVLELAPQPAAHVPRSALTFSAEGRLGVRVVGTGDEVAFVPVTIIEDGLEKVWLGGLQTGQRVIVQGQDFVKEGQRVTPVEAPAAVVSKG</sequence>
<dbReference type="EMBL" id="JACIEN010000008">
    <property type="protein sequence ID" value="MBB4019738.1"/>
    <property type="molecule type" value="Genomic_DNA"/>
</dbReference>
<reference evidence="5 6" key="1">
    <citation type="submission" date="2020-08" db="EMBL/GenBank/DDBJ databases">
        <title>Genomic Encyclopedia of Type Strains, Phase IV (KMG-IV): sequencing the most valuable type-strain genomes for metagenomic binning, comparative biology and taxonomic classification.</title>
        <authorList>
            <person name="Goeker M."/>
        </authorList>
    </citation>
    <scope>NUCLEOTIDE SEQUENCE [LARGE SCALE GENOMIC DNA]</scope>
    <source>
        <strain evidence="5 6">DSM 103737</strain>
    </source>
</reference>
<dbReference type="InterPro" id="IPR058792">
    <property type="entry name" value="Beta-barrel_RND_2"/>
</dbReference>
<comment type="similarity">
    <text evidence="1">Belongs to the membrane fusion protein (MFP) (TC 8.A.1) family.</text>
</comment>
<evidence type="ECO:0000256" key="2">
    <source>
        <dbReference type="SAM" id="Coils"/>
    </source>
</evidence>
<dbReference type="AlphaFoldDB" id="A0A840C825"/>
<comment type="caution">
    <text evidence="5">The sequence shown here is derived from an EMBL/GenBank/DDBJ whole genome shotgun (WGS) entry which is preliminary data.</text>
</comment>
<dbReference type="SUPFAM" id="SSF111369">
    <property type="entry name" value="HlyD-like secretion proteins"/>
    <property type="match status" value="1"/>
</dbReference>
<feature type="coiled-coil region" evidence="2">
    <location>
        <begin position="144"/>
        <end position="171"/>
    </location>
</feature>
<dbReference type="GO" id="GO:0015562">
    <property type="term" value="F:efflux transmembrane transporter activity"/>
    <property type="evidence" value="ECO:0007669"/>
    <property type="project" value="TreeGrafter"/>
</dbReference>
<dbReference type="Pfam" id="PF25973">
    <property type="entry name" value="BSH_CzcB"/>
    <property type="match status" value="1"/>
</dbReference>
<protein>
    <submittedName>
        <fullName evidence="5">Multidrug efflux system membrane fusion protein</fullName>
    </submittedName>
</protein>
<proteinExistence type="inferred from homology"/>
<evidence type="ECO:0000313" key="6">
    <source>
        <dbReference type="Proteomes" id="UP000577362"/>
    </source>
</evidence>
<dbReference type="GO" id="GO:1990281">
    <property type="term" value="C:efflux pump complex"/>
    <property type="evidence" value="ECO:0007669"/>
    <property type="project" value="TreeGrafter"/>
</dbReference>
<dbReference type="InterPro" id="IPR006143">
    <property type="entry name" value="RND_pump_MFP"/>
</dbReference>
<evidence type="ECO:0000313" key="5">
    <source>
        <dbReference type="EMBL" id="MBB4019738.1"/>
    </source>
</evidence>
<gene>
    <name evidence="5" type="ORF">GGR16_004793</name>
</gene>
<dbReference type="Gene3D" id="1.10.287.470">
    <property type="entry name" value="Helix hairpin bin"/>
    <property type="match status" value="1"/>
</dbReference>
<dbReference type="Proteomes" id="UP000577362">
    <property type="component" value="Unassembled WGS sequence"/>
</dbReference>
<dbReference type="Pfam" id="PF25954">
    <property type="entry name" value="Beta-barrel_RND_2"/>
    <property type="match status" value="1"/>
</dbReference>
<evidence type="ECO:0000259" key="4">
    <source>
        <dbReference type="Pfam" id="PF25973"/>
    </source>
</evidence>
<organism evidence="5 6">
    <name type="scientific">Chelatococcus caeni</name>
    <dbReference type="NCBI Taxonomy" id="1348468"/>
    <lineage>
        <taxon>Bacteria</taxon>
        <taxon>Pseudomonadati</taxon>
        <taxon>Pseudomonadota</taxon>
        <taxon>Alphaproteobacteria</taxon>
        <taxon>Hyphomicrobiales</taxon>
        <taxon>Chelatococcaceae</taxon>
        <taxon>Chelatococcus</taxon>
    </lineage>
</organism>
<dbReference type="NCBIfam" id="TIGR01730">
    <property type="entry name" value="RND_mfp"/>
    <property type="match status" value="1"/>
</dbReference>
<dbReference type="Gene3D" id="2.40.30.170">
    <property type="match status" value="1"/>
</dbReference>